<protein>
    <submittedName>
        <fullName evidence="1">Uncharacterized protein</fullName>
    </submittedName>
</protein>
<dbReference type="Proteomes" id="UP000488299">
    <property type="component" value="Unassembled WGS sequence"/>
</dbReference>
<reference evidence="1 2" key="1">
    <citation type="submission" date="2019-10" db="EMBL/GenBank/DDBJ databases">
        <title>Rudanella paleaurantiibacter sp. nov., isolated from sludge.</title>
        <authorList>
            <person name="Xu S.Q."/>
        </authorList>
    </citation>
    <scope>NUCLEOTIDE SEQUENCE [LARGE SCALE GENOMIC DNA]</scope>
    <source>
        <strain evidence="1 2">HX-22-17</strain>
    </source>
</reference>
<sequence length="368" mass="42691">MKPIENTMSTAFETRPLRSLSLMQRLLRQHPEENAIIEVNNLLANRPIRTITRHDLTDIEQRYSFPLSRFMLNLEEFYAVHLNYKLSDKQLGTDGLSDLEHLRTLFNLPPSTVEMLHAQIGKLVYKQRVEDVIKDGHISETDKVALSALQQLIPIPVDLTDSIYKEVCQDHLNKLTQKYSYNARISPEEEHKILTVSKNLGTKLSANTRRHMERYMRYWAIENSDLPVIEVAITLQKLEVCHCQASDVQWFEERVTVRRTNYTDRFEHRKTLDIVDLTSNVLHNHQDTFDIIKLISSGSLYVTNKRLIFESPNKTTSIKIDSIVQVKAYKQGILIDKITGKSMLLLINRDSDTLTLICQRLLTLKSSF</sequence>
<evidence type="ECO:0000313" key="1">
    <source>
        <dbReference type="EMBL" id="KAB7725855.1"/>
    </source>
</evidence>
<organism evidence="1 2">
    <name type="scientific">Rudanella paleaurantiibacter</name>
    <dbReference type="NCBI Taxonomy" id="2614655"/>
    <lineage>
        <taxon>Bacteria</taxon>
        <taxon>Pseudomonadati</taxon>
        <taxon>Bacteroidota</taxon>
        <taxon>Cytophagia</taxon>
        <taxon>Cytophagales</taxon>
        <taxon>Cytophagaceae</taxon>
        <taxon>Rudanella</taxon>
    </lineage>
</organism>
<dbReference type="AlphaFoldDB" id="A0A7J5TS66"/>
<accession>A0A7J5TS66</accession>
<keyword evidence="2" id="KW-1185">Reference proteome</keyword>
<gene>
    <name evidence="1" type="ORF">F5984_25545</name>
</gene>
<comment type="caution">
    <text evidence="1">The sequence shown here is derived from an EMBL/GenBank/DDBJ whole genome shotgun (WGS) entry which is preliminary data.</text>
</comment>
<proteinExistence type="predicted"/>
<evidence type="ECO:0000313" key="2">
    <source>
        <dbReference type="Proteomes" id="UP000488299"/>
    </source>
</evidence>
<dbReference type="EMBL" id="WELI01000019">
    <property type="protein sequence ID" value="KAB7725855.1"/>
    <property type="molecule type" value="Genomic_DNA"/>
</dbReference>
<name>A0A7J5TS66_9BACT</name>
<dbReference type="RefSeq" id="WP_152127100.1">
    <property type="nucleotide sequence ID" value="NZ_WELI01000019.1"/>
</dbReference>